<reference evidence="4 5" key="1">
    <citation type="submission" date="2021-11" db="EMBL/GenBank/DDBJ databases">
        <title>Draft genome sequence of Actinomycetospora sp. SF1 isolated from the rhizosphere soil.</title>
        <authorList>
            <person name="Duangmal K."/>
            <person name="Chantavorakit T."/>
        </authorList>
    </citation>
    <scope>NUCLEOTIDE SEQUENCE [LARGE SCALE GENOMIC DNA]</scope>
    <source>
        <strain evidence="4 5">TBRC 5722</strain>
    </source>
</reference>
<keyword evidence="5" id="KW-1185">Reference proteome</keyword>
<evidence type="ECO:0000256" key="2">
    <source>
        <dbReference type="PROSITE-ProRule" id="PRU00169"/>
    </source>
</evidence>
<dbReference type="RefSeq" id="WP_230736149.1">
    <property type="nucleotide sequence ID" value="NZ_JAJNDB010000003.1"/>
</dbReference>
<dbReference type="Proteomes" id="UP001199469">
    <property type="component" value="Unassembled WGS sequence"/>
</dbReference>
<organism evidence="4 5">
    <name type="scientific">Actinomycetospora endophytica</name>
    <dbReference type="NCBI Taxonomy" id="2291215"/>
    <lineage>
        <taxon>Bacteria</taxon>
        <taxon>Bacillati</taxon>
        <taxon>Actinomycetota</taxon>
        <taxon>Actinomycetes</taxon>
        <taxon>Pseudonocardiales</taxon>
        <taxon>Pseudonocardiaceae</taxon>
        <taxon>Actinomycetospora</taxon>
    </lineage>
</organism>
<gene>
    <name evidence="4" type="ORF">LQ327_18040</name>
</gene>
<dbReference type="SUPFAM" id="SSF52172">
    <property type="entry name" value="CheY-like"/>
    <property type="match status" value="1"/>
</dbReference>
<feature type="modified residue" description="4-aspartylphosphate" evidence="2">
    <location>
        <position position="69"/>
    </location>
</feature>
<keyword evidence="1 2" id="KW-0597">Phosphoprotein</keyword>
<accession>A0ABS8PAN0</accession>
<dbReference type="PANTHER" id="PTHR44591">
    <property type="entry name" value="STRESS RESPONSE REGULATOR PROTEIN 1"/>
    <property type="match status" value="1"/>
</dbReference>
<sequence length="139" mass="14624">MTAAQAPSGRGSRGAGRPRVVLVEDHVRVREHLVVLLEAAGFDVVAAVESRAAGHRAILEHRPDLAVVDNRLPDGRGAELAAALRDLAPGVGVLIHSGAITPEETATAMRSGVLEVVGKDVRARSLIDALRRHATGSRR</sequence>
<evidence type="ECO:0000313" key="5">
    <source>
        <dbReference type="Proteomes" id="UP001199469"/>
    </source>
</evidence>
<dbReference type="Pfam" id="PF00072">
    <property type="entry name" value="Response_reg"/>
    <property type="match status" value="1"/>
</dbReference>
<evidence type="ECO:0000256" key="1">
    <source>
        <dbReference type="ARBA" id="ARBA00022553"/>
    </source>
</evidence>
<dbReference type="InterPro" id="IPR050595">
    <property type="entry name" value="Bact_response_regulator"/>
</dbReference>
<dbReference type="EMBL" id="JAJNDB010000003">
    <property type="protein sequence ID" value="MCD2195273.1"/>
    <property type="molecule type" value="Genomic_DNA"/>
</dbReference>
<dbReference type="SMART" id="SM00448">
    <property type="entry name" value="REC"/>
    <property type="match status" value="1"/>
</dbReference>
<comment type="caution">
    <text evidence="4">The sequence shown here is derived from an EMBL/GenBank/DDBJ whole genome shotgun (WGS) entry which is preliminary data.</text>
</comment>
<dbReference type="InterPro" id="IPR058245">
    <property type="entry name" value="NreC/VraR/RcsB-like_REC"/>
</dbReference>
<dbReference type="PROSITE" id="PS50110">
    <property type="entry name" value="RESPONSE_REGULATORY"/>
    <property type="match status" value="1"/>
</dbReference>
<proteinExistence type="predicted"/>
<dbReference type="Gene3D" id="3.40.50.2300">
    <property type="match status" value="1"/>
</dbReference>
<evidence type="ECO:0000313" key="4">
    <source>
        <dbReference type="EMBL" id="MCD2195273.1"/>
    </source>
</evidence>
<feature type="domain" description="Response regulatory" evidence="3">
    <location>
        <begin position="19"/>
        <end position="134"/>
    </location>
</feature>
<protein>
    <submittedName>
        <fullName evidence="4">Response regulator transcription factor</fullName>
    </submittedName>
</protein>
<evidence type="ECO:0000259" key="3">
    <source>
        <dbReference type="PROSITE" id="PS50110"/>
    </source>
</evidence>
<dbReference type="CDD" id="cd17535">
    <property type="entry name" value="REC_NarL-like"/>
    <property type="match status" value="1"/>
</dbReference>
<name>A0ABS8PAN0_9PSEU</name>
<dbReference type="PANTHER" id="PTHR44591:SF21">
    <property type="entry name" value="TWO-COMPONENT RESPONSE REGULATOR"/>
    <property type="match status" value="1"/>
</dbReference>
<dbReference type="InterPro" id="IPR011006">
    <property type="entry name" value="CheY-like_superfamily"/>
</dbReference>
<dbReference type="InterPro" id="IPR001789">
    <property type="entry name" value="Sig_transdc_resp-reg_receiver"/>
</dbReference>